<keyword evidence="3" id="KW-1185">Reference proteome</keyword>
<feature type="transmembrane region" description="Helical" evidence="1">
    <location>
        <begin position="15"/>
        <end position="39"/>
    </location>
</feature>
<organism evidence="2 3">
    <name type="scientific">Pristionchus fissidentatus</name>
    <dbReference type="NCBI Taxonomy" id="1538716"/>
    <lineage>
        <taxon>Eukaryota</taxon>
        <taxon>Metazoa</taxon>
        <taxon>Ecdysozoa</taxon>
        <taxon>Nematoda</taxon>
        <taxon>Chromadorea</taxon>
        <taxon>Rhabditida</taxon>
        <taxon>Rhabditina</taxon>
        <taxon>Diplogasteromorpha</taxon>
        <taxon>Diplogasteroidea</taxon>
        <taxon>Neodiplogasteridae</taxon>
        <taxon>Pristionchus</taxon>
    </lineage>
</organism>
<reference evidence="2" key="1">
    <citation type="submission" date="2023-10" db="EMBL/GenBank/DDBJ databases">
        <title>Genome assembly of Pristionchus species.</title>
        <authorList>
            <person name="Yoshida K."/>
            <person name="Sommer R.J."/>
        </authorList>
    </citation>
    <scope>NUCLEOTIDE SEQUENCE</scope>
    <source>
        <strain evidence="2">RS5133</strain>
    </source>
</reference>
<keyword evidence="1" id="KW-1133">Transmembrane helix</keyword>
<comment type="caution">
    <text evidence="2">The sequence shown here is derived from an EMBL/GenBank/DDBJ whole genome shotgun (WGS) entry which is preliminary data.</text>
</comment>
<sequence length="91" mass="10274">ALPITQLYPSMLTRFFLLFSIGIAIFSILVSSASLGDVVSSLQHGTLRLTSEDRWVADSSEEDSNEEQREAFRKQLKNPGLLHQWHDGLQE</sequence>
<accession>A0AAV5VA63</accession>
<evidence type="ECO:0000313" key="2">
    <source>
        <dbReference type="EMBL" id="GMT16546.1"/>
    </source>
</evidence>
<feature type="non-terminal residue" evidence="2">
    <location>
        <position position="1"/>
    </location>
</feature>
<dbReference type="EMBL" id="BTSY01000002">
    <property type="protein sequence ID" value="GMT16546.1"/>
    <property type="molecule type" value="Genomic_DNA"/>
</dbReference>
<proteinExistence type="predicted"/>
<keyword evidence="1" id="KW-0472">Membrane</keyword>
<dbReference type="AlphaFoldDB" id="A0AAV5VA63"/>
<name>A0AAV5VA63_9BILA</name>
<evidence type="ECO:0000256" key="1">
    <source>
        <dbReference type="SAM" id="Phobius"/>
    </source>
</evidence>
<gene>
    <name evidence="2" type="ORF">PFISCL1PPCAC_7843</name>
</gene>
<protein>
    <submittedName>
        <fullName evidence="2">Uncharacterized protein</fullName>
    </submittedName>
</protein>
<keyword evidence="1" id="KW-0812">Transmembrane</keyword>
<dbReference type="Proteomes" id="UP001432322">
    <property type="component" value="Unassembled WGS sequence"/>
</dbReference>
<evidence type="ECO:0000313" key="3">
    <source>
        <dbReference type="Proteomes" id="UP001432322"/>
    </source>
</evidence>